<keyword evidence="2 5" id="KW-0808">Transferase</keyword>
<dbReference type="InterPro" id="IPR042118">
    <property type="entry name" value="QueA_dom1"/>
</dbReference>
<name>A0A3A4JWS7_9NOCA</name>
<dbReference type="InterPro" id="IPR036100">
    <property type="entry name" value="QueA_sf"/>
</dbReference>
<dbReference type="InterPro" id="IPR042119">
    <property type="entry name" value="QueA_dom2"/>
</dbReference>
<comment type="caution">
    <text evidence="5">The sequence shown here is derived from an EMBL/GenBank/DDBJ whole genome shotgun (WGS) entry which is preliminary data.</text>
</comment>
<dbReference type="OrthoDB" id="9783887at2"/>
<dbReference type="Gene3D" id="2.40.10.240">
    <property type="entry name" value="QueA-like"/>
    <property type="match status" value="1"/>
</dbReference>
<evidence type="ECO:0000313" key="6">
    <source>
        <dbReference type="Proteomes" id="UP000266677"/>
    </source>
</evidence>
<evidence type="ECO:0000256" key="3">
    <source>
        <dbReference type="ARBA" id="ARBA00022691"/>
    </source>
</evidence>
<dbReference type="Proteomes" id="UP000266677">
    <property type="component" value="Unassembled WGS sequence"/>
</dbReference>
<keyword evidence="3" id="KW-0949">S-adenosyl-L-methionine</keyword>
<evidence type="ECO:0000313" key="5">
    <source>
        <dbReference type="EMBL" id="RJO75019.1"/>
    </source>
</evidence>
<dbReference type="GO" id="GO:0051075">
    <property type="term" value="F:S-adenosylmethionine:tRNA ribosyltransferase-isomerase activity"/>
    <property type="evidence" value="ECO:0007669"/>
    <property type="project" value="TreeGrafter"/>
</dbReference>
<dbReference type="AlphaFoldDB" id="A0A3A4JWS7"/>
<accession>A0A3A4JWS7</accession>
<dbReference type="Pfam" id="PF02547">
    <property type="entry name" value="Queuosine_synth"/>
    <property type="match status" value="1"/>
</dbReference>
<reference evidence="5 6" key="1">
    <citation type="submission" date="2018-09" db="EMBL/GenBank/DDBJ databases">
        <title>YIM PH21274 draft genome.</title>
        <authorList>
            <person name="Miao C."/>
        </authorList>
    </citation>
    <scope>NUCLEOTIDE SEQUENCE [LARGE SCALE GENOMIC DNA]</scope>
    <source>
        <strain evidence="5 6">YIM PH 21724</strain>
    </source>
</reference>
<sequence length="354" mass="37730">MTVLVSARTFHLPPERSATAPPEARGLARDEVRLLVTGGAESNRNELTHAVFRELPRQLRPGDLVVVNNSATLAAAVDGVLDGAPVVVHFSTRLEDGRWAIEVRLPQQRPYPGESLHADTVIGLPGGARATLREPWLPPARRLWIADIDVAVLGLLAAHGRPITYSYVPQRWSADYYETVFGRIPGSAEMPSAARPFTQRLVLDLMTSGVGLAPITLHTGVSSPETGEPPSPERFAVPAATARLVNEARAAGGRIIAVGTTVTRALESAADPSGRVESASGWTELVLGEHRPARVVDALITGWHAPGASHLDLLVAVAGADTVAAAYSSALDNGYLWHEFGDSALLFGWTSRSR</sequence>
<keyword evidence="5" id="KW-0413">Isomerase</keyword>
<keyword evidence="4" id="KW-0671">Queuosine biosynthesis</keyword>
<dbReference type="GO" id="GO:0008616">
    <property type="term" value="P:tRNA queuosine(34) biosynthetic process"/>
    <property type="evidence" value="ECO:0007669"/>
    <property type="project" value="UniProtKB-KW"/>
</dbReference>
<protein>
    <submittedName>
        <fullName evidence="5">S-adenosylmethionine:tRNA ribosyltransferase-isomerase</fullName>
    </submittedName>
</protein>
<proteinExistence type="predicted"/>
<dbReference type="PANTHER" id="PTHR30307:SF0">
    <property type="entry name" value="S-ADENOSYLMETHIONINE:TRNA RIBOSYLTRANSFERASE-ISOMERASE"/>
    <property type="match status" value="1"/>
</dbReference>
<organism evidence="5 6">
    <name type="scientific">Nocardia panacis</name>
    <dbReference type="NCBI Taxonomy" id="2340916"/>
    <lineage>
        <taxon>Bacteria</taxon>
        <taxon>Bacillati</taxon>
        <taxon>Actinomycetota</taxon>
        <taxon>Actinomycetes</taxon>
        <taxon>Mycobacteriales</taxon>
        <taxon>Nocardiaceae</taxon>
        <taxon>Nocardia</taxon>
    </lineage>
</organism>
<dbReference type="Gene3D" id="3.40.1780.10">
    <property type="entry name" value="QueA-like"/>
    <property type="match status" value="1"/>
</dbReference>
<dbReference type="EMBL" id="QZFU01000019">
    <property type="protein sequence ID" value="RJO75019.1"/>
    <property type="molecule type" value="Genomic_DNA"/>
</dbReference>
<dbReference type="InterPro" id="IPR003699">
    <property type="entry name" value="QueA"/>
</dbReference>
<evidence type="ECO:0000256" key="2">
    <source>
        <dbReference type="ARBA" id="ARBA00022679"/>
    </source>
</evidence>
<keyword evidence="6" id="KW-1185">Reference proteome</keyword>
<dbReference type="SUPFAM" id="SSF111337">
    <property type="entry name" value="QueA-like"/>
    <property type="match status" value="1"/>
</dbReference>
<evidence type="ECO:0000256" key="4">
    <source>
        <dbReference type="ARBA" id="ARBA00022785"/>
    </source>
</evidence>
<evidence type="ECO:0000256" key="1">
    <source>
        <dbReference type="ARBA" id="ARBA00022490"/>
    </source>
</evidence>
<gene>
    <name evidence="5" type="ORF">D5S18_16630</name>
</gene>
<dbReference type="RefSeq" id="WP_120041892.1">
    <property type="nucleotide sequence ID" value="NZ_QZFU01000019.1"/>
</dbReference>
<dbReference type="PANTHER" id="PTHR30307">
    <property type="entry name" value="S-ADENOSYLMETHIONINE:TRNA RIBOSYLTRANSFERASE-ISOMERASE"/>
    <property type="match status" value="1"/>
</dbReference>
<keyword evidence="1" id="KW-0963">Cytoplasm</keyword>